<evidence type="ECO:0000313" key="3">
    <source>
        <dbReference type="Proteomes" id="UP001177295"/>
    </source>
</evidence>
<proteinExistence type="predicted"/>
<name>A0ABY8WW21_9BACT</name>
<organism evidence="2 3">
    <name type="scientific">Candidatus Southlakia epibionticum</name>
    <dbReference type="NCBI Taxonomy" id="3043284"/>
    <lineage>
        <taxon>Bacteria</taxon>
        <taxon>Candidatus Saccharimonadota</taxon>
        <taxon>Candidatus Saccharimonadia</taxon>
        <taxon>Candidatus Saccharimonadales</taxon>
        <taxon>Candidatus Saccharimonadaceae</taxon>
        <taxon>Candidatus Southlakia</taxon>
    </lineage>
</organism>
<dbReference type="SUPFAM" id="SSF55729">
    <property type="entry name" value="Acyl-CoA N-acyltransferases (Nat)"/>
    <property type="match status" value="1"/>
</dbReference>
<dbReference type="Proteomes" id="UP001177295">
    <property type="component" value="Chromosome"/>
</dbReference>
<accession>A0ABY8WW21</accession>
<reference evidence="2 3" key="1">
    <citation type="journal article" date="2023" name="Cell">
        <title>Genetic manipulation of Patescibacteria provides mechanistic insights into microbial dark matter and the epibiotic lifestyle.</title>
        <authorList>
            <person name="Wang Y."/>
            <person name="Gallagher L.A."/>
            <person name="Andrade P.A."/>
            <person name="Liu A."/>
            <person name="Humphreys I.R."/>
            <person name="Turkarslan S."/>
            <person name="Cutler K.J."/>
            <person name="Arrieta-Ortiz M.L."/>
            <person name="Li Y."/>
            <person name="Radey M.C."/>
            <person name="McLean J.S."/>
            <person name="Cong Q."/>
            <person name="Baker D."/>
            <person name="Baliga N.S."/>
            <person name="Peterson S.B."/>
            <person name="Mougous J.D."/>
        </authorList>
    </citation>
    <scope>NUCLEOTIDE SEQUENCE [LARGE SCALE GENOMIC DNA]</scope>
    <source>
        <strain evidence="2 3">ML1</strain>
    </source>
</reference>
<dbReference type="Gene3D" id="3.40.630.30">
    <property type="match status" value="1"/>
</dbReference>
<protein>
    <recommendedName>
        <fullName evidence="1">N-acetyltransferase domain-containing protein</fullName>
    </recommendedName>
</protein>
<dbReference type="InterPro" id="IPR016181">
    <property type="entry name" value="Acyl_CoA_acyltransferase"/>
</dbReference>
<keyword evidence="3" id="KW-1185">Reference proteome</keyword>
<gene>
    <name evidence="2" type="ORF">SEML1_0811</name>
</gene>
<dbReference type="CDD" id="cd04301">
    <property type="entry name" value="NAT_SF"/>
    <property type="match status" value="1"/>
</dbReference>
<feature type="domain" description="N-acetyltransferase" evidence="1">
    <location>
        <begin position="26"/>
        <end position="170"/>
    </location>
</feature>
<dbReference type="PROSITE" id="PS51186">
    <property type="entry name" value="GNAT"/>
    <property type="match status" value="1"/>
</dbReference>
<evidence type="ECO:0000313" key="2">
    <source>
        <dbReference type="EMBL" id="WIO46408.1"/>
    </source>
</evidence>
<evidence type="ECO:0000259" key="1">
    <source>
        <dbReference type="PROSITE" id="PS51186"/>
    </source>
</evidence>
<sequence length="215" mass="23109">MRKELVKNRTGKTTEVSHALMHELSPDVRAEVGSAVAAMIMQTIEGGETMIAVTPEEIAERGVNDSSKGLATFIDGELVSYASATAPRPRCIDSVPMSEIGSVITKEAYRGRGLARAAMAALVNELANEGVASVVFANGKSEPIARSLGMRDAQLFEVTADMAELCKECNNYCPLNDLKNKDEEPANPARCCDTILTNIDDIVKGSRHGRSYKTC</sequence>
<dbReference type="RefSeq" id="WP_376753936.1">
    <property type="nucleotide sequence ID" value="NZ_CP124550.1"/>
</dbReference>
<dbReference type="InterPro" id="IPR000182">
    <property type="entry name" value="GNAT_dom"/>
</dbReference>
<dbReference type="EMBL" id="CP124550">
    <property type="protein sequence ID" value="WIO46408.1"/>
    <property type="molecule type" value="Genomic_DNA"/>
</dbReference>
<dbReference type="Pfam" id="PF00583">
    <property type="entry name" value="Acetyltransf_1"/>
    <property type="match status" value="1"/>
</dbReference>